<dbReference type="AlphaFoldDB" id="A0A177T480"/>
<reference evidence="2" key="1">
    <citation type="submission" date="2016-04" db="EMBL/GenBank/DDBJ databases">
        <authorList>
            <person name="Nguyen H.D."/>
            <person name="Samba Siva P."/>
            <person name="Cullis J."/>
            <person name="Levesque C.A."/>
            <person name="Hambleton S."/>
        </authorList>
    </citation>
    <scope>NUCLEOTIDE SEQUENCE</scope>
    <source>
        <strain evidence="2">DAOMC 236416</strain>
    </source>
</reference>
<feature type="compositionally biased region" description="Polar residues" evidence="1">
    <location>
        <begin position="109"/>
        <end position="123"/>
    </location>
</feature>
<feature type="compositionally biased region" description="Polar residues" evidence="1">
    <location>
        <begin position="163"/>
        <end position="173"/>
    </location>
</feature>
<protein>
    <submittedName>
        <fullName evidence="2">Uncharacterized protein</fullName>
    </submittedName>
</protein>
<accession>A0A177T480</accession>
<feature type="region of interest" description="Disordered" evidence="1">
    <location>
        <begin position="1"/>
        <end position="183"/>
    </location>
</feature>
<feature type="compositionally biased region" description="Basic and acidic residues" evidence="1">
    <location>
        <begin position="80"/>
        <end position="93"/>
    </location>
</feature>
<evidence type="ECO:0000313" key="3">
    <source>
        <dbReference type="Proteomes" id="UP000077521"/>
    </source>
</evidence>
<gene>
    <name evidence="2" type="ORF">A4X13_0g7675</name>
</gene>
<keyword evidence="3" id="KW-1185">Reference proteome</keyword>
<evidence type="ECO:0000256" key="1">
    <source>
        <dbReference type="SAM" id="MobiDB-lite"/>
    </source>
</evidence>
<reference evidence="2" key="2">
    <citation type="journal article" date="2019" name="IMA Fungus">
        <title>Genome sequencing and comparison of five Tilletia species to identify candidate genes for the detection of regulated species infecting wheat.</title>
        <authorList>
            <person name="Nguyen H.D.T."/>
            <person name="Sultana T."/>
            <person name="Kesanakurti P."/>
            <person name="Hambleton S."/>
        </authorList>
    </citation>
    <scope>NUCLEOTIDE SEQUENCE</scope>
    <source>
        <strain evidence="2">DAOMC 236416</strain>
    </source>
</reference>
<dbReference type="Proteomes" id="UP000077521">
    <property type="component" value="Unassembled WGS sequence"/>
</dbReference>
<evidence type="ECO:0000313" key="2">
    <source>
        <dbReference type="EMBL" id="KAE8240643.1"/>
    </source>
</evidence>
<name>A0A177T480_9BASI</name>
<dbReference type="EMBL" id="LWDF02001027">
    <property type="protein sequence ID" value="KAE8240643.1"/>
    <property type="molecule type" value="Genomic_DNA"/>
</dbReference>
<organism evidence="2 3">
    <name type="scientific">Tilletia indica</name>
    <dbReference type="NCBI Taxonomy" id="43049"/>
    <lineage>
        <taxon>Eukaryota</taxon>
        <taxon>Fungi</taxon>
        <taxon>Dikarya</taxon>
        <taxon>Basidiomycota</taxon>
        <taxon>Ustilaginomycotina</taxon>
        <taxon>Exobasidiomycetes</taxon>
        <taxon>Tilletiales</taxon>
        <taxon>Tilletiaceae</taxon>
        <taxon>Tilletia</taxon>
    </lineage>
</organism>
<comment type="caution">
    <text evidence="2">The sequence shown here is derived from an EMBL/GenBank/DDBJ whole genome shotgun (WGS) entry which is preliminary data.</text>
</comment>
<sequence>MATRRTRTPTHPGTSRTAAIVVESSQSQESETSDSSTTSSHLADTQGTDENYDPDAGTQPIGSEGPGVAEELADLCNDPHSTDTDMLQREHEASTNTTVPSLGDAFIPNPQSKVASATENDTTLVDDDQNMAEEDEEDHGGDENDATADDSFSSAGTDAPSRRLSNLSLSQKPTPADLSSLRNFDPEDPYHHCKLIADTEKHGKKKGFRKGIKIHILPTTGRTKTVEIIWNDCEDFKLAKRLNFRIYWKGAPYVAKSWGPALPPRARVVKVHLPPVEDSTDLVAIFRQSCHQDARITHLWSLATTTSDPTAKPRPTGIIVAVVELVDHGGDPTRPISWKDHINLPRWIFFGGMWYETSYAGRFLACRDCRGRATYIHAKEDCPMPWCKPCRKNHCCKLLGSPGYSPVWLAIAAGPANSTSSSSSAVRD</sequence>
<feature type="compositionally biased region" description="Acidic residues" evidence="1">
    <location>
        <begin position="124"/>
        <end position="148"/>
    </location>
</feature>
<feature type="compositionally biased region" description="Low complexity" evidence="1">
    <location>
        <begin position="9"/>
        <end position="40"/>
    </location>
</feature>
<proteinExistence type="predicted"/>